<protein>
    <submittedName>
        <fullName evidence="3">Putative oxidoreductase</fullName>
    </submittedName>
</protein>
<dbReference type="PANTHER" id="PTHR43762:SF1">
    <property type="entry name" value="D-ARABINONO-1,4-LACTONE OXIDASE"/>
    <property type="match status" value="1"/>
</dbReference>
<accession>G3J8S9</accession>
<dbReference type="OMA" id="HSWSPIF"/>
<gene>
    <name evidence="3" type="ORF">CCM_03083</name>
</gene>
<dbReference type="eggNOG" id="ENOG502SB01">
    <property type="taxonomic scope" value="Eukaryota"/>
</dbReference>
<reference evidence="3 4" key="1">
    <citation type="journal article" date="2011" name="Genome Biol.">
        <title>Genome sequence of the insect pathogenic fungus Cordyceps militaris, a valued traditional Chinese medicine.</title>
        <authorList>
            <person name="Zheng P."/>
            <person name="Xia Y."/>
            <person name="Xiao G."/>
            <person name="Xiong C."/>
            <person name="Hu X."/>
            <person name="Zhang S."/>
            <person name="Zheng H."/>
            <person name="Huang Y."/>
            <person name="Zhou Y."/>
            <person name="Wang S."/>
            <person name="Zhao G.P."/>
            <person name="Liu X."/>
            <person name="St Leger R.J."/>
            <person name="Wang C."/>
        </authorList>
    </citation>
    <scope>NUCLEOTIDE SEQUENCE [LARGE SCALE GENOMIC DNA]</scope>
    <source>
        <strain evidence="3 4">CM01</strain>
    </source>
</reference>
<evidence type="ECO:0000259" key="2">
    <source>
        <dbReference type="PROSITE" id="PS51387"/>
    </source>
</evidence>
<name>G3J8S9_CORMM</name>
<dbReference type="GO" id="GO:0016020">
    <property type="term" value="C:membrane"/>
    <property type="evidence" value="ECO:0007669"/>
    <property type="project" value="InterPro"/>
</dbReference>
<dbReference type="InParanoid" id="G3J8S9"/>
<dbReference type="HOGENOM" id="CLU_014049_0_0_1"/>
<dbReference type="OrthoDB" id="610608at2759"/>
<dbReference type="InterPro" id="IPR016167">
    <property type="entry name" value="FAD-bd_PCMH_sub1"/>
</dbReference>
<dbReference type="AlphaFoldDB" id="G3J8S9"/>
<evidence type="ECO:0000256" key="1">
    <source>
        <dbReference type="ARBA" id="ARBA00023002"/>
    </source>
</evidence>
<dbReference type="RefSeq" id="XP_006668298.1">
    <property type="nucleotide sequence ID" value="XM_006668235.1"/>
</dbReference>
<dbReference type="InterPro" id="IPR016169">
    <property type="entry name" value="FAD-bd_PCMH_sub2"/>
</dbReference>
<dbReference type="PANTHER" id="PTHR43762">
    <property type="entry name" value="L-GULONOLACTONE OXIDASE"/>
    <property type="match status" value="1"/>
</dbReference>
<feature type="domain" description="FAD-binding PCMH-type" evidence="2">
    <location>
        <begin position="131"/>
        <end position="347"/>
    </location>
</feature>
<dbReference type="Proteomes" id="UP000001610">
    <property type="component" value="Unassembled WGS sequence"/>
</dbReference>
<keyword evidence="4" id="KW-1185">Reference proteome</keyword>
<dbReference type="InterPro" id="IPR010031">
    <property type="entry name" value="FAD_lactone_oxidase-like"/>
</dbReference>
<organism evidence="3 4">
    <name type="scientific">Cordyceps militaris (strain CM01)</name>
    <name type="common">Caterpillar fungus</name>
    <dbReference type="NCBI Taxonomy" id="983644"/>
    <lineage>
        <taxon>Eukaryota</taxon>
        <taxon>Fungi</taxon>
        <taxon>Dikarya</taxon>
        <taxon>Ascomycota</taxon>
        <taxon>Pezizomycotina</taxon>
        <taxon>Sordariomycetes</taxon>
        <taxon>Hypocreomycetidae</taxon>
        <taxon>Hypocreales</taxon>
        <taxon>Cordycipitaceae</taxon>
        <taxon>Cordyceps</taxon>
    </lineage>
</organism>
<dbReference type="GeneID" id="18165110"/>
<dbReference type="InterPro" id="IPR007173">
    <property type="entry name" value="ALO_C"/>
</dbReference>
<dbReference type="GO" id="GO:0071949">
    <property type="term" value="F:FAD binding"/>
    <property type="evidence" value="ECO:0007669"/>
    <property type="project" value="InterPro"/>
</dbReference>
<dbReference type="STRING" id="983644.G3J8S9"/>
<dbReference type="Pfam" id="PF04030">
    <property type="entry name" value="ALO"/>
    <property type="match status" value="1"/>
</dbReference>
<proteinExistence type="predicted"/>
<dbReference type="Gene3D" id="3.30.70.2520">
    <property type="match status" value="1"/>
</dbReference>
<dbReference type="InterPro" id="IPR016166">
    <property type="entry name" value="FAD-bd_PCMH"/>
</dbReference>
<dbReference type="Gene3D" id="3.30.43.10">
    <property type="entry name" value="Uridine Diphospho-n-acetylenolpyruvylglucosamine Reductase, domain 2"/>
    <property type="match status" value="1"/>
</dbReference>
<dbReference type="EMBL" id="JH126400">
    <property type="protein sequence ID" value="EGX94812.1"/>
    <property type="molecule type" value="Genomic_DNA"/>
</dbReference>
<dbReference type="SUPFAM" id="SSF56176">
    <property type="entry name" value="FAD-binding/transporter-associated domain-like"/>
    <property type="match status" value="2"/>
</dbReference>
<sequence>MAAKTNPIDTILQRVNGLDISNENGLREFMNLARKHDKELFENVLKRYSVDQQRMLLTFAEGRCLHELATDVPCRLPTSVGYQQSLELLGAGANVTESGAKPVDLMLHDPGSNTLVPCFEGLSFQNWGKTVENSPHLTCIPGTVRGVQMVVKYAKAHNYGVRVAGYRHSWSSIFGRENADKSHPFILISTLPLDRAILQGPKKGQGVFDFDQDLRNKEAEGYYASIKTELNEIKEVPDHPGLVRVGCATTNEDFRRWCLQNKKWTLPLNVIMVEITFGGSNAPICHGAGHKLKTLSDLVEGIEYVDANGESKRIDKSANGNDMLAAASGCFGLLGVVTHLTLRLEKMSVAKLEPKKMHILEAIPPPDDMASDLPATLKKKYETLKPKLQKLVNDFEKRALEDYYAEWFWFPLHEQVWVNTWRLTTEDAEMKKAKPYPSDTEIQDQAVKSFAIEWAHESAPRATDEDAVKATTWLSTTAMNVLPPTNNLDSHILTPLSDALHFRRGIQNFRVRDLEVEIPLPAKPDDASKPNLDIARRAWWQAILEVYKPETMKTCPMRMPLEMRIMGGSDVIMAPQRGNKLGTCSIEVLTPLYMADEWEQFAQKILDRWMALKNHDNSWKDLNIRPHWAKEWQQYKVDGKPWMDHLRSKSYTNEIIEFKNALKKIEHEHGWAEEDRRKLFSNELLDKLLFG</sequence>
<dbReference type="KEGG" id="cmt:CCM_03083"/>
<dbReference type="GO" id="GO:0005739">
    <property type="term" value="C:mitochondrion"/>
    <property type="evidence" value="ECO:0007669"/>
    <property type="project" value="TreeGrafter"/>
</dbReference>
<dbReference type="GO" id="GO:0003885">
    <property type="term" value="F:D-arabinono-1,4-lactone oxidase activity"/>
    <property type="evidence" value="ECO:0007669"/>
    <property type="project" value="InterPro"/>
</dbReference>
<evidence type="ECO:0000313" key="3">
    <source>
        <dbReference type="EMBL" id="EGX94812.1"/>
    </source>
</evidence>
<keyword evidence="1" id="KW-0560">Oxidoreductase</keyword>
<evidence type="ECO:0000313" key="4">
    <source>
        <dbReference type="Proteomes" id="UP000001610"/>
    </source>
</evidence>
<dbReference type="PROSITE" id="PS51387">
    <property type="entry name" value="FAD_PCMH"/>
    <property type="match status" value="1"/>
</dbReference>
<dbReference type="InterPro" id="IPR036318">
    <property type="entry name" value="FAD-bd_PCMH-like_sf"/>
</dbReference>
<dbReference type="Gene3D" id="3.30.465.10">
    <property type="match status" value="1"/>
</dbReference>
<dbReference type="VEuPathDB" id="FungiDB:CCM_03083"/>